<gene>
    <name evidence="1" type="ORF">DXD09_09710</name>
</gene>
<comment type="caution">
    <text evidence="1">The sequence shown here is derived from an EMBL/GenBank/DDBJ whole genome shotgun (WGS) entry which is preliminary data.</text>
</comment>
<evidence type="ECO:0000313" key="2">
    <source>
        <dbReference type="Proteomes" id="UP000260790"/>
    </source>
</evidence>
<accession>A0A8B2Z2G6</accession>
<proteinExistence type="predicted"/>
<dbReference type="EMBL" id="QSQR01000011">
    <property type="protein sequence ID" value="RGK44783.1"/>
    <property type="molecule type" value="Genomic_DNA"/>
</dbReference>
<dbReference type="Proteomes" id="UP000260790">
    <property type="component" value="Unassembled WGS sequence"/>
</dbReference>
<name>A0A8B2Z2G6_9LACO</name>
<sequence>MQMLFRKSTLQNISHDIGDIAVRLANAGSDRLYVKKRRNHHEFYRYDPVAQKETYISKRDFDTISELAQNAYYRELIPHLQHIAGLMKNEEFDLLKKIPMDVYDNQHPALKNYIRPYYAKCLDEIGTWLRNPGDPRHMLGFKQDDPVIFTEDGVRVRSKTEKFYGDFCCNEGTPYLYEKPLFLEKIKQWVLPDFTFFDLRRGCEVIFEHFGMMGNAGYTKDALKKIECYKREGLTDSGRFFYTMESDGNCDNIKHFQEIARRFSIKNQLVKGCFRAAFFACDGKMQSCPPKLVEILQSTAMLHR</sequence>
<evidence type="ECO:0000313" key="1">
    <source>
        <dbReference type="EMBL" id="RGK44783.1"/>
    </source>
</evidence>
<reference evidence="1 2" key="1">
    <citation type="submission" date="2018-08" db="EMBL/GenBank/DDBJ databases">
        <title>A genome reference for cultivated species of the human gut microbiota.</title>
        <authorList>
            <person name="Zou Y."/>
            <person name="Xue W."/>
            <person name="Luo G."/>
        </authorList>
    </citation>
    <scope>NUCLEOTIDE SEQUENCE [LARGE SCALE GENOMIC DNA]</scope>
    <source>
        <strain evidence="1 2">TF10-9AT</strain>
    </source>
</reference>
<dbReference type="RefSeq" id="WP_117644010.1">
    <property type="nucleotide sequence ID" value="NZ_QSQR01000011.1"/>
</dbReference>
<protein>
    <submittedName>
        <fullName evidence="1">Uncharacterized protein</fullName>
    </submittedName>
</protein>
<dbReference type="AlphaFoldDB" id="A0A8B2Z2G6"/>
<organism evidence="1 2">
    <name type="scientific">Ligilactobacillus ruminis</name>
    <dbReference type="NCBI Taxonomy" id="1623"/>
    <lineage>
        <taxon>Bacteria</taxon>
        <taxon>Bacillati</taxon>
        <taxon>Bacillota</taxon>
        <taxon>Bacilli</taxon>
        <taxon>Lactobacillales</taxon>
        <taxon>Lactobacillaceae</taxon>
        <taxon>Ligilactobacillus</taxon>
    </lineage>
</organism>